<gene>
    <name evidence="3" type="ORF">UW82_C0040G0005</name>
</gene>
<evidence type="ECO:0000313" key="4">
    <source>
        <dbReference type="Proteomes" id="UP000034504"/>
    </source>
</evidence>
<reference evidence="3 4" key="1">
    <citation type="journal article" date="2015" name="Nature">
        <title>rRNA introns, odd ribosomes, and small enigmatic genomes across a large radiation of phyla.</title>
        <authorList>
            <person name="Brown C.T."/>
            <person name="Hug L.A."/>
            <person name="Thomas B.C."/>
            <person name="Sharon I."/>
            <person name="Castelle C.J."/>
            <person name="Singh A."/>
            <person name="Wilkins M.J."/>
            <person name="Williams K.H."/>
            <person name="Banfield J.F."/>
        </authorList>
    </citation>
    <scope>NUCLEOTIDE SEQUENCE [LARGE SCALE GENOMIC DNA]</scope>
</reference>
<comment type="caution">
    <text evidence="3">The sequence shown here is derived from an EMBL/GenBank/DDBJ whole genome shotgun (WGS) entry which is preliminary data.</text>
</comment>
<accession>A0A0G1KI66</accession>
<dbReference type="InterPro" id="IPR037914">
    <property type="entry name" value="SpoVT-AbrB_sf"/>
</dbReference>
<evidence type="ECO:0000313" key="3">
    <source>
        <dbReference type="EMBL" id="KKT83416.1"/>
    </source>
</evidence>
<protein>
    <recommendedName>
        <fullName evidence="2">SpoVT-AbrB domain-containing protein</fullName>
    </recommendedName>
</protein>
<dbReference type="AlphaFoldDB" id="A0A0G1KI66"/>
<dbReference type="InterPro" id="IPR007159">
    <property type="entry name" value="SpoVT-AbrB_dom"/>
</dbReference>
<feature type="domain" description="SpoVT-AbrB" evidence="2">
    <location>
        <begin position="2"/>
        <end position="47"/>
    </location>
</feature>
<dbReference type="SMART" id="SM00966">
    <property type="entry name" value="SpoVT_AbrB"/>
    <property type="match status" value="1"/>
</dbReference>
<name>A0A0G1KI66_UNCKA</name>
<keyword evidence="1" id="KW-0238">DNA-binding</keyword>
<dbReference type="NCBIfam" id="TIGR01439">
    <property type="entry name" value="lp_hng_hel_AbrB"/>
    <property type="match status" value="1"/>
</dbReference>
<evidence type="ECO:0000259" key="2">
    <source>
        <dbReference type="PROSITE" id="PS51740"/>
    </source>
</evidence>
<dbReference type="Gene3D" id="2.10.260.10">
    <property type="match status" value="1"/>
</dbReference>
<dbReference type="Proteomes" id="UP000034504">
    <property type="component" value="Unassembled WGS sequence"/>
</dbReference>
<dbReference type="GO" id="GO:0003677">
    <property type="term" value="F:DNA binding"/>
    <property type="evidence" value="ECO:0007669"/>
    <property type="project" value="UniProtKB-UniRule"/>
</dbReference>
<dbReference type="SUPFAM" id="SSF89447">
    <property type="entry name" value="AbrB/MazE/MraZ-like"/>
    <property type="match status" value="1"/>
</dbReference>
<organism evidence="3 4">
    <name type="scientific">candidate division WWE3 bacterium GW2011_GWC2_44_9</name>
    <dbReference type="NCBI Taxonomy" id="1619125"/>
    <lineage>
        <taxon>Bacteria</taxon>
        <taxon>Katanobacteria</taxon>
    </lineage>
</organism>
<dbReference type="Pfam" id="PF04014">
    <property type="entry name" value="MazE_antitoxin"/>
    <property type="match status" value="1"/>
</dbReference>
<sequence length="80" mass="9007">MIYELTISSQGQIVIPSAVRKHLGIKPGNKIKMRIGKQCRVSTVTMESPTSWVARVNGIAKGIYGKGERYIENERKTWES</sequence>
<dbReference type="PROSITE" id="PS51740">
    <property type="entry name" value="SPOVT_ABRB"/>
    <property type="match status" value="1"/>
</dbReference>
<evidence type="ECO:0000256" key="1">
    <source>
        <dbReference type="PROSITE-ProRule" id="PRU01076"/>
    </source>
</evidence>
<dbReference type="EMBL" id="LCJU01000040">
    <property type="protein sequence ID" value="KKT83416.1"/>
    <property type="molecule type" value="Genomic_DNA"/>
</dbReference>
<proteinExistence type="predicted"/>